<evidence type="ECO:0000313" key="2">
    <source>
        <dbReference type="EMBL" id="SCZ58477.1"/>
    </source>
</evidence>
<keyword evidence="1" id="KW-1133">Transmembrane helix</keyword>
<evidence type="ECO:0000313" key="3">
    <source>
        <dbReference type="Proteomes" id="UP000199648"/>
    </source>
</evidence>
<dbReference type="AlphaFoldDB" id="A0A1G5Q9V7"/>
<dbReference type="Proteomes" id="UP000199648">
    <property type="component" value="Unassembled WGS sequence"/>
</dbReference>
<sequence>MDERTVPEKHRPGIKSLAPFVGGSALALYGMSRSTRRVPFALTGLVLTFYGIMHRARRERR</sequence>
<gene>
    <name evidence="2" type="ORF">SAMN03097708_01718</name>
</gene>
<keyword evidence="1" id="KW-0472">Membrane</keyword>
<reference evidence="2 3" key="1">
    <citation type="submission" date="2016-10" db="EMBL/GenBank/DDBJ databases">
        <authorList>
            <person name="de Groot N.N."/>
        </authorList>
    </citation>
    <scope>NUCLEOTIDE SEQUENCE [LARGE SCALE GENOMIC DNA]</scope>
    <source>
        <strain evidence="2 3">HLD2</strain>
    </source>
</reference>
<proteinExistence type="predicted"/>
<dbReference type="EMBL" id="FMWD01000004">
    <property type="protein sequence ID" value="SCZ58477.1"/>
    <property type="molecule type" value="Genomic_DNA"/>
</dbReference>
<organism evidence="2 3">
    <name type="scientific">Thiohalomonas denitrificans</name>
    <dbReference type="NCBI Taxonomy" id="415747"/>
    <lineage>
        <taxon>Bacteria</taxon>
        <taxon>Pseudomonadati</taxon>
        <taxon>Pseudomonadota</taxon>
        <taxon>Gammaproteobacteria</taxon>
        <taxon>Thiohalomonadales</taxon>
        <taxon>Thiohalomonadaceae</taxon>
        <taxon>Thiohalomonas</taxon>
    </lineage>
</organism>
<feature type="transmembrane region" description="Helical" evidence="1">
    <location>
        <begin position="12"/>
        <end position="31"/>
    </location>
</feature>
<feature type="transmembrane region" description="Helical" evidence="1">
    <location>
        <begin position="37"/>
        <end position="53"/>
    </location>
</feature>
<name>A0A1G5Q9V7_9GAMM</name>
<keyword evidence="3" id="KW-1185">Reference proteome</keyword>
<evidence type="ECO:0000256" key="1">
    <source>
        <dbReference type="SAM" id="Phobius"/>
    </source>
</evidence>
<keyword evidence="1" id="KW-0812">Transmembrane</keyword>
<accession>A0A1G5Q9V7</accession>
<protein>
    <submittedName>
        <fullName evidence="2">Uncharacterized protein</fullName>
    </submittedName>
</protein>